<dbReference type="EMBL" id="AHZU02001692">
    <property type="protein sequence ID" value="KFG29815.1"/>
    <property type="molecule type" value="Genomic_DNA"/>
</dbReference>
<evidence type="ECO:0000313" key="3">
    <source>
        <dbReference type="Proteomes" id="UP000028837"/>
    </source>
</evidence>
<feature type="compositionally biased region" description="Polar residues" evidence="1">
    <location>
        <begin position="16"/>
        <end position="25"/>
    </location>
</feature>
<feature type="compositionally biased region" description="Basic and acidic residues" evidence="1">
    <location>
        <begin position="203"/>
        <end position="212"/>
    </location>
</feature>
<protein>
    <submittedName>
        <fullName evidence="2">Uncharacterized protein</fullName>
    </submittedName>
</protein>
<dbReference type="AlphaFoldDB" id="A0A086JCE7"/>
<dbReference type="OrthoDB" id="332516at2759"/>
<feature type="compositionally biased region" description="Polar residues" evidence="1">
    <location>
        <begin position="653"/>
        <end position="672"/>
    </location>
</feature>
<evidence type="ECO:0000256" key="1">
    <source>
        <dbReference type="SAM" id="MobiDB-lite"/>
    </source>
</evidence>
<feature type="compositionally biased region" description="Basic and acidic residues" evidence="1">
    <location>
        <begin position="673"/>
        <end position="683"/>
    </location>
</feature>
<feature type="region of interest" description="Disordered" evidence="1">
    <location>
        <begin position="367"/>
        <end position="407"/>
    </location>
</feature>
<gene>
    <name evidence="2" type="ORF">TGDOM2_238020</name>
</gene>
<comment type="caution">
    <text evidence="2">The sequence shown here is derived from an EMBL/GenBank/DDBJ whole genome shotgun (WGS) entry which is preliminary data.</text>
</comment>
<proteinExistence type="predicted"/>
<feature type="region of interest" description="Disordered" evidence="1">
    <location>
        <begin position="296"/>
        <end position="344"/>
    </location>
</feature>
<feature type="region of interest" description="Disordered" evidence="1">
    <location>
        <begin position="643"/>
        <end position="683"/>
    </location>
</feature>
<feature type="region of interest" description="Disordered" evidence="1">
    <location>
        <begin position="60"/>
        <end position="147"/>
    </location>
</feature>
<dbReference type="VEuPathDB" id="ToxoDB:TGDOM2_238020"/>
<name>A0A086JCE7_TOXGO</name>
<sequence length="711" mass="74550">MPAALSLDSAVGMASGPSSASRVCNSVGRSRVLPQGKASFSVSGSLDTLNAGAGALHEVPHSVASPESSPSDGLPFVASKAGSSLRPRSTPPLTRRTGTSPGRLRACFSSVSDSGSLLPVADDEATGSEATTAVGSSAPSPVSRQEVRGRVSAVTASLETLASAIACREKERGETSLAAAVAPDATEAAEPDRVAPQSFSESESERDREGDPYRGVGALLLPIPTRRSAFEERETDRNCGSASDSGVEFLVRLRRHSRRGADRDDESGLHSQLAKRVSFGSPLSVEVHQYSYADGCRSSGGSAMSSQDSSHSSLSSLSPSPPSSQSLLSHTVTAHEAPSHAEGFRRGQVHLTSLSYGLDLYSSSPPWVPDRGSLEGVSRPDADASSMRVGDLSDSDSTNGCMTRRHTDVSSGFSLPVSFRFFGAGSTAADSIQKPPLSPSYTQSPVEQRDSSSGLSGCPQSPEHRLLGEPLSSVSRASSPPSLPRWRLPPALSPLGRPSRCPLSPRSSSNHQASPRKKAAPTSPPCERESPGGPQGCREGALLSLPPQAKTDARKPKTSPLEACLDARKKKKQEFRPVTLSPVATMRTREREKSPVVDGSQEIADSSRPNAASLFRDVSCERNETNVESSLVFLDAVSSSYESLPSRLPAFPPTSQESPCSSDVASLVASSRQEPREKHERKAAEADVISSLVQTSPSCSLCVSDPLASVG</sequence>
<feature type="compositionally biased region" description="Polar residues" evidence="1">
    <location>
        <begin position="439"/>
        <end position="459"/>
    </location>
</feature>
<feature type="compositionally biased region" description="Low complexity" evidence="1">
    <location>
        <begin position="178"/>
        <end position="188"/>
    </location>
</feature>
<feature type="region of interest" description="Disordered" evidence="1">
    <location>
        <begin position="177"/>
        <end position="216"/>
    </location>
</feature>
<feature type="region of interest" description="Disordered" evidence="1">
    <location>
        <begin position="428"/>
        <end position="609"/>
    </location>
</feature>
<organism evidence="2 3">
    <name type="scientific">Toxoplasma gondii GAB2-2007-GAL-DOM2</name>
    <dbReference type="NCBI Taxonomy" id="1130820"/>
    <lineage>
        <taxon>Eukaryota</taxon>
        <taxon>Sar</taxon>
        <taxon>Alveolata</taxon>
        <taxon>Apicomplexa</taxon>
        <taxon>Conoidasida</taxon>
        <taxon>Coccidia</taxon>
        <taxon>Eucoccidiorida</taxon>
        <taxon>Eimeriorina</taxon>
        <taxon>Sarcocystidae</taxon>
        <taxon>Toxoplasma</taxon>
    </lineage>
</organism>
<feature type="compositionally biased region" description="Polar residues" evidence="1">
    <location>
        <begin position="128"/>
        <end position="143"/>
    </location>
</feature>
<feature type="compositionally biased region" description="Low complexity" evidence="1">
    <location>
        <begin position="299"/>
        <end position="329"/>
    </location>
</feature>
<feature type="compositionally biased region" description="Low complexity" evidence="1">
    <location>
        <begin position="470"/>
        <end position="509"/>
    </location>
</feature>
<feature type="compositionally biased region" description="Low complexity" evidence="1">
    <location>
        <begin position="82"/>
        <end position="105"/>
    </location>
</feature>
<reference evidence="2 3" key="1">
    <citation type="submission" date="2014-02" db="EMBL/GenBank/DDBJ databases">
        <authorList>
            <person name="Sibley D."/>
            <person name="Venepally P."/>
            <person name="Karamycheva S."/>
            <person name="Hadjithomas M."/>
            <person name="Khan A."/>
            <person name="Brunk B."/>
            <person name="Roos D."/>
            <person name="Caler E."/>
            <person name="Lorenzi H."/>
        </authorList>
    </citation>
    <scope>NUCLEOTIDE SEQUENCE [LARGE SCALE GENOMIC DNA]</scope>
    <source>
        <strain evidence="2 3">GAB2-2007-GAL-DOM2</strain>
    </source>
</reference>
<evidence type="ECO:0000313" key="2">
    <source>
        <dbReference type="EMBL" id="KFG29815.1"/>
    </source>
</evidence>
<feature type="region of interest" description="Disordered" evidence="1">
    <location>
        <begin position="1"/>
        <end position="25"/>
    </location>
</feature>
<accession>A0A086JCE7</accession>
<dbReference type="Proteomes" id="UP000028837">
    <property type="component" value="Unassembled WGS sequence"/>
</dbReference>